<gene>
    <name evidence="3" type="ORF">QE109_11335</name>
</gene>
<protein>
    <submittedName>
        <fullName evidence="3">Transposase</fullName>
    </submittedName>
</protein>
<keyword evidence="4" id="KW-1185">Reference proteome</keyword>
<dbReference type="Pfam" id="PF13518">
    <property type="entry name" value="HTH_28"/>
    <property type="match status" value="1"/>
</dbReference>
<dbReference type="InterPro" id="IPR055247">
    <property type="entry name" value="InsJ-like_HTH"/>
</dbReference>
<dbReference type="EMBL" id="JARYZI010000007">
    <property type="protein sequence ID" value="MDH8678745.1"/>
    <property type="molecule type" value="Genomic_DNA"/>
</dbReference>
<dbReference type="InterPro" id="IPR052057">
    <property type="entry name" value="IS150/IS1296_orfA-like"/>
</dbReference>
<dbReference type="Gene3D" id="1.10.10.10">
    <property type="entry name" value="Winged helix-like DNA-binding domain superfamily/Winged helix DNA-binding domain"/>
    <property type="match status" value="2"/>
</dbReference>
<proteinExistence type="inferred from homology"/>
<sequence length="234" mass="27606">MSRNSSVSKEDKVKACKCYQTGQGTYESIAKDIGVFTTTVREWYYRYNYHGSSAFDTSHSNKGYSKPFKTSLVEMFISGECSALELSGKYNLSLSMVKQWIKKYNKGIELKDYDPKGEVYTMKSRKTTYEERLEIVKWVIENNFNYKDAAEKYGIKYAAIYQWVKKYLTHNEASLEYKKRGPKESSKINESELDDIGKLKLELERERILRKQAEFRLELLKKKEEFEKKLHSRK</sequence>
<comment type="similarity">
    <text evidence="1">Belongs to the IS150/IS1296 orfA family.</text>
</comment>
<organism evidence="3 4">
    <name type="scientific">Fusibacter bizertensis</name>
    <dbReference type="NCBI Taxonomy" id="1488331"/>
    <lineage>
        <taxon>Bacteria</taxon>
        <taxon>Bacillati</taxon>
        <taxon>Bacillota</taxon>
        <taxon>Clostridia</taxon>
        <taxon>Eubacteriales</taxon>
        <taxon>Eubacteriales Family XII. Incertae Sedis</taxon>
        <taxon>Fusibacter</taxon>
    </lineage>
</organism>
<reference evidence="3 4" key="1">
    <citation type="submission" date="2023-04" db="EMBL/GenBank/DDBJ databases">
        <title>Fusibacter bizertensis strain WBS, isolated from littoral bottom sediments of the Arctic seas - biochemical and genomic analysis.</title>
        <authorList>
            <person name="Brioukhanov A.L."/>
        </authorList>
    </citation>
    <scope>NUCLEOTIDE SEQUENCE [LARGE SCALE GENOMIC DNA]</scope>
    <source>
        <strain evidence="3 4">WBS</strain>
    </source>
</reference>
<dbReference type="InterPro" id="IPR036388">
    <property type="entry name" value="WH-like_DNA-bd_sf"/>
</dbReference>
<dbReference type="Gene3D" id="1.10.10.60">
    <property type="entry name" value="Homeodomain-like"/>
    <property type="match status" value="1"/>
</dbReference>
<dbReference type="Proteomes" id="UP001158045">
    <property type="component" value="Unassembled WGS sequence"/>
</dbReference>
<dbReference type="SUPFAM" id="SSF48295">
    <property type="entry name" value="TrpR-like"/>
    <property type="match status" value="2"/>
</dbReference>
<dbReference type="PANTHER" id="PTHR33795">
    <property type="entry name" value="INSERTION ELEMENT IS150 PROTEIN INSJ"/>
    <property type="match status" value="1"/>
</dbReference>
<name>A0ABT6NEF6_9FIRM</name>
<comment type="caution">
    <text evidence="3">The sequence shown here is derived from an EMBL/GenBank/DDBJ whole genome shotgun (WGS) entry which is preliminary data.</text>
</comment>
<feature type="domain" description="Insertion element IS150 protein InsJ-like helix-turn-helix" evidence="2">
    <location>
        <begin position="131"/>
        <end position="183"/>
    </location>
</feature>
<evidence type="ECO:0000313" key="4">
    <source>
        <dbReference type="Proteomes" id="UP001158045"/>
    </source>
</evidence>
<evidence type="ECO:0000259" key="2">
    <source>
        <dbReference type="Pfam" id="PF13518"/>
    </source>
</evidence>
<dbReference type="PANTHER" id="PTHR33795:SF1">
    <property type="entry name" value="INSERTION ELEMENT IS150 PROTEIN INSJ"/>
    <property type="match status" value="1"/>
</dbReference>
<dbReference type="RefSeq" id="WP_281094637.1">
    <property type="nucleotide sequence ID" value="NZ_JARYZI010000007.1"/>
</dbReference>
<evidence type="ECO:0000256" key="1">
    <source>
        <dbReference type="ARBA" id="ARBA00038232"/>
    </source>
</evidence>
<evidence type="ECO:0000313" key="3">
    <source>
        <dbReference type="EMBL" id="MDH8678745.1"/>
    </source>
</evidence>
<accession>A0ABT6NEF6</accession>
<dbReference type="InterPro" id="IPR010921">
    <property type="entry name" value="Trp_repressor/repl_initiator"/>
</dbReference>